<dbReference type="PANTHER" id="PTHR39394">
    <property type="entry name" value="YALI0E31793P"/>
    <property type="match status" value="1"/>
</dbReference>
<dbReference type="InterPro" id="IPR018961">
    <property type="entry name" value="DnaJ_homolog_subfam-C_membr-28"/>
</dbReference>
<gene>
    <name evidence="3" type="ORF">IFM46972_02687</name>
</gene>
<dbReference type="EMBL" id="BLKC01000013">
    <property type="protein sequence ID" value="GFF29636.1"/>
    <property type="molecule type" value="Genomic_DNA"/>
</dbReference>
<evidence type="ECO:0000259" key="2">
    <source>
        <dbReference type="Pfam" id="PF09350"/>
    </source>
</evidence>
<comment type="caution">
    <text evidence="3">The sequence shown here is derived from an EMBL/GenBank/DDBJ whole genome shotgun (WGS) entry which is preliminary data.</text>
</comment>
<protein>
    <recommendedName>
        <fullName evidence="2">DnaJ homologue subfamily C member 28 conserved domain-containing protein</fullName>
    </recommendedName>
</protein>
<dbReference type="AlphaFoldDB" id="A0A8H3N9F0"/>
<organism evidence="3 4">
    <name type="scientific">Aspergillus udagawae</name>
    <dbReference type="NCBI Taxonomy" id="91492"/>
    <lineage>
        <taxon>Eukaryota</taxon>
        <taxon>Fungi</taxon>
        <taxon>Dikarya</taxon>
        <taxon>Ascomycota</taxon>
        <taxon>Pezizomycotina</taxon>
        <taxon>Eurotiomycetes</taxon>
        <taxon>Eurotiomycetidae</taxon>
        <taxon>Eurotiales</taxon>
        <taxon>Aspergillaceae</taxon>
        <taxon>Aspergillus</taxon>
        <taxon>Aspergillus subgen. Fumigati</taxon>
    </lineage>
</organism>
<feature type="domain" description="DnaJ homologue subfamily C member 28 conserved" evidence="2">
    <location>
        <begin position="240"/>
        <end position="311"/>
    </location>
</feature>
<evidence type="ECO:0000313" key="3">
    <source>
        <dbReference type="EMBL" id="GFF29636.1"/>
    </source>
</evidence>
<proteinExistence type="predicted"/>
<feature type="compositionally biased region" description="Polar residues" evidence="1">
    <location>
        <begin position="27"/>
        <end position="36"/>
    </location>
</feature>
<dbReference type="Pfam" id="PF09350">
    <property type="entry name" value="DJC28_CD"/>
    <property type="match status" value="1"/>
</dbReference>
<feature type="compositionally biased region" description="Polar residues" evidence="1">
    <location>
        <begin position="1"/>
        <end position="16"/>
    </location>
</feature>
<evidence type="ECO:0000256" key="1">
    <source>
        <dbReference type="SAM" id="MobiDB-lite"/>
    </source>
</evidence>
<reference evidence="3 4" key="1">
    <citation type="submission" date="2020-01" db="EMBL/GenBank/DDBJ databases">
        <title>Draft genome sequence of Aspergillus udagawae IFM 46972.</title>
        <authorList>
            <person name="Takahashi H."/>
            <person name="Yaguchi T."/>
        </authorList>
    </citation>
    <scope>NUCLEOTIDE SEQUENCE [LARGE SCALE GENOMIC DNA]</scope>
    <source>
        <strain evidence="3 4">IFM 46972</strain>
    </source>
</reference>
<dbReference type="Proteomes" id="UP000465221">
    <property type="component" value="Unassembled WGS sequence"/>
</dbReference>
<feature type="region of interest" description="Disordered" evidence="1">
    <location>
        <begin position="1"/>
        <end position="59"/>
    </location>
</feature>
<evidence type="ECO:0000313" key="4">
    <source>
        <dbReference type="Proteomes" id="UP000465221"/>
    </source>
</evidence>
<feature type="compositionally biased region" description="Low complexity" evidence="1">
    <location>
        <begin position="37"/>
        <end position="49"/>
    </location>
</feature>
<sequence>MSTRHTTIMKNTTSLYRPTRHIHRPFSTVSRKQNVGSQSNASSDASHSQGNPEEKGAMQRRLSEMTEQAMLEGGRSARRNIDQAGFSEDLKKRLQERIAATAFKNEHPAAHSIVYMPALADQLKESAGQGTRDIAGAAPWTGTESLHDATLRMLDSSKKPMRVPYKIPQPASVDMRISPKPTKSPGLRIANAKERSATYTLSQSPGISGDEREAIRREMGERFTAGARPMPMTLQGLSSLANERIEDAIARGQFNNIKRGKGVNVESDHNANSAFIDTTEYFMNKIIQKQEIVPPWIEKQQELAREVDRFRQRLRVEWRRHAARLIASEGGSLEAQMRRAQAYAAAEARLAERTKIEQAFRGMEGTASSTAADETTKIETTLNSDENQLPHFSPLRDPQYLSTERSYHELQIKHLNALTRSYNLQAPPVAQKPYFNLERELNNCYADVAPSLAEEIKRRATERASTRVPTAKSSTNKMLSAFNTAQTSRVYDEDASKGYGFKDLWHDLFSKKNER</sequence>
<dbReference type="PANTHER" id="PTHR39394:SF1">
    <property type="entry name" value="DNAJ HOMOLOGUE SUBFAMILY C MEMBER 28 CONSERVED DOMAIN-CONTAINING PROTEIN"/>
    <property type="match status" value="1"/>
</dbReference>
<name>A0A8H3N9F0_9EURO</name>
<accession>A0A8H3N9F0</accession>